<gene>
    <name evidence="10" type="ORF">BCR39DRAFT_510904</name>
</gene>
<dbReference type="STRING" id="71784.A0A1Y2BLD8"/>
<dbReference type="PANTHER" id="PTHR12707">
    <property type="entry name" value="PINN"/>
    <property type="match status" value="1"/>
</dbReference>
<evidence type="ECO:0000256" key="5">
    <source>
        <dbReference type="ARBA" id="ARBA00023163"/>
    </source>
</evidence>
<dbReference type="InterPro" id="IPR039853">
    <property type="entry name" value="Pinin"/>
</dbReference>
<dbReference type="GO" id="GO:0008380">
    <property type="term" value="P:RNA splicing"/>
    <property type="evidence" value="ECO:0007669"/>
    <property type="project" value="UniProtKB-KW"/>
</dbReference>
<evidence type="ECO:0000313" key="10">
    <source>
        <dbReference type="EMBL" id="ORY35583.1"/>
    </source>
</evidence>
<name>A0A1Y2BLD8_9TREE</name>
<evidence type="ECO:0000256" key="6">
    <source>
        <dbReference type="ARBA" id="ARBA00023187"/>
    </source>
</evidence>
<protein>
    <recommendedName>
        <fullName evidence="9">Pinin/SDK/MemA protein domain-containing protein</fullName>
    </recommendedName>
</protein>
<accession>A0A1Y2BLD8</accession>
<keyword evidence="11" id="KW-1185">Reference proteome</keyword>
<evidence type="ECO:0000256" key="7">
    <source>
        <dbReference type="ARBA" id="ARBA00023242"/>
    </source>
</evidence>
<dbReference type="AlphaFoldDB" id="A0A1Y2BLD8"/>
<sequence length="302" mass="34241">MSRSPEASASPLDDGRYRRMSVDSGHDRPEADEAPAKRMRTDAKVEDKARSKRLFGNLLGTLQKFKKEDNKARSSDSAKRREQVSERIASKIRSETNLHHEILEVEKELKTLRIGTDSAETVLKHKEAAMIARHTTLRPVSKFLHTSASTQPLIFETTLLAPSPIPLNRGPSRIPPPLEQAKPLYFLPKILLSHQDELLNRQISDIDQLIADESSALEKEKVDTAETVKRNRARIEELVAKLSELKKQVKPDSDIRPQAPTRDSFGRNARRDRQDEEQKGMDVDREAAVEIRGEDGDIEVEY</sequence>
<dbReference type="Pfam" id="PF04696">
    <property type="entry name" value="Pinin_SDK_memA"/>
    <property type="match status" value="1"/>
</dbReference>
<comment type="subcellular location">
    <subcellularLocation>
        <location evidence="1">Nucleus</location>
    </subcellularLocation>
</comment>
<comment type="similarity">
    <text evidence="2">Belongs to the pinin family.</text>
</comment>
<dbReference type="OrthoDB" id="330772at2759"/>
<dbReference type="InParanoid" id="A0A1Y2BLD8"/>
<feature type="region of interest" description="Disordered" evidence="8">
    <location>
        <begin position="248"/>
        <end position="302"/>
    </location>
</feature>
<evidence type="ECO:0000313" key="11">
    <source>
        <dbReference type="Proteomes" id="UP000193986"/>
    </source>
</evidence>
<proteinExistence type="inferred from homology"/>
<keyword evidence="5" id="KW-0804">Transcription</keyword>
<feature type="region of interest" description="Disordered" evidence="8">
    <location>
        <begin position="1"/>
        <end position="48"/>
    </location>
</feature>
<keyword evidence="4" id="KW-0805">Transcription regulation</keyword>
<feature type="domain" description="Pinin/SDK/MemA protein" evidence="9">
    <location>
        <begin position="46"/>
        <end position="155"/>
    </location>
</feature>
<dbReference type="GO" id="GO:0071013">
    <property type="term" value="C:catalytic step 2 spliceosome"/>
    <property type="evidence" value="ECO:0007669"/>
    <property type="project" value="TreeGrafter"/>
</dbReference>
<organism evidence="10 11">
    <name type="scientific">Naematelia encephala</name>
    <dbReference type="NCBI Taxonomy" id="71784"/>
    <lineage>
        <taxon>Eukaryota</taxon>
        <taxon>Fungi</taxon>
        <taxon>Dikarya</taxon>
        <taxon>Basidiomycota</taxon>
        <taxon>Agaricomycotina</taxon>
        <taxon>Tremellomycetes</taxon>
        <taxon>Tremellales</taxon>
        <taxon>Naemateliaceae</taxon>
        <taxon>Naematelia</taxon>
    </lineage>
</organism>
<dbReference type="GO" id="GO:0006397">
    <property type="term" value="P:mRNA processing"/>
    <property type="evidence" value="ECO:0007669"/>
    <property type="project" value="UniProtKB-KW"/>
</dbReference>
<dbReference type="EMBL" id="MCFC01000001">
    <property type="protein sequence ID" value="ORY35583.1"/>
    <property type="molecule type" value="Genomic_DNA"/>
</dbReference>
<keyword evidence="3" id="KW-0507">mRNA processing</keyword>
<evidence type="ECO:0000256" key="3">
    <source>
        <dbReference type="ARBA" id="ARBA00022664"/>
    </source>
</evidence>
<evidence type="ECO:0000256" key="8">
    <source>
        <dbReference type="SAM" id="MobiDB-lite"/>
    </source>
</evidence>
<dbReference type="Proteomes" id="UP000193986">
    <property type="component" value="Unassembled WGS sequence"/>
</dbReference>
<comment type="caution">
    <text evidence="10">The sequence shown here is derived from an EMBL/GenBank/DDBJ whole genome shotgun (WGS) entry which is preliminary data.</text>
</comment>
<keyword evidence="7" id="KW-0539">Nucleus</keyword>
<dbReference type="InterPro" id="IPR006786">
    <property type="entry name" value="Pinin_SDK_MemA"/>
</dbReference>
<evidence type="ECO:0000256" key="4">
    <source>
        <dbReference type="ARBA" id="ARBA00023015"/>
    </source>
</evidence>
<evidence type="ECO:0000256" key="1">
    <source>
        <dbReference type="ARBA" id="ARBA00004123"/>
    </source>
</evidence>
<keyword evidence="6" id="KW-0508">mRNA splicing</keyword>
<evidence type="ECO:0000259" key="9">
    <source>
        <dbReference type="Pfam" id="PF04696"/>
    </source>
</evidence>
<reference evidence="10 11" key="1">
    <citation type="submission" date="2016-07" db="EMBL/GenBank/DDBJ databases">
        <title>Pervasive Adenine N6-methylation of Active Genes in Fungi.</title>
        <authorList>
            <consortium name="DOE Joint Genome Institute"/>
            <person name="Mondo S.J."/>
            <person name="Dannebaum R.O."/>
            <person name="Kuo R.C."/>
            <person name="Labutti K."/>
            <person name="Haridas S."/>
            <person name="Kuo A."/>
            <person name="Salamov A."/>
            <person name="Ahrendt S.R."/>
            <person name="Lipzen A."/>
            <person name="Sullivan W."/>
            <person name="Andreopoulos W.B."/>
            <person name="Clum A."/>
            <person name="Lindquist E."/>
            <person name="Daum C."/>
            <person name="Ramamoorthy G.K."/>
            <person name="Gryganskyi A."/>
            <person name="Culley D."/>
            <person name="Magnuson J.K."/>
            <person name="James T.Y."/>
            <person name="O'Malley M.A."/>
            <person name="Stajich J.E."/>
            <person name="Spatafora J.W."/>
            <person name="Visel A."/>
            <person name="Grigoriev I.V."/>
        </authorList>
    </citation>
    <scope>NUCLEOTIDE SEQUENCE [LARGE SCALE GENOMIC DNA]</scope>
    <source>
        <strain evidence="10 11">68-887.2</strain>
    </source>
</reference>
<dbReference type="PANTHER" id="PTHR12707:SF0">
    <property type="entry name" value="PININ"/>
    <property type="match status" value="1"/>
</dbReference>
<feature type="compositionally biased region" description="Basic and acidic residues" evidence="8">
    <location>
        <begin position="269"/>
        <end position="295"/>
    </location>
</feature>
<evidence type="ECO:0000256" key="2">
    <source>
        <dbReference type="ARBA" id="ARBA00010386"/>
    </source>
</evidence>
<feature type="compositionally biased region" description="Basic and acidic residues" evidence="8">
    <location>
        <begin position="13"/>
        <end position="48"/>
    </location>
</feature>
<feature type="region of interest" description="Disordered" evidence="8">
    <location>
        <begin position="66"/>
        <end position="85"/>
    </location>
</feature>